<evidence type="ECO:0000313" key="4">
    <source>
        <dbReference type="Proteomes" id="UP000287033"/>
    </source>
</evidence>
<feature type="chain" id="PRO_5019196242" evidence="2">
    <location>
        <begin position="18"/>
        <end position="577"/>
    </location>
</feature>
<dbReference type="EMBL" id="BEZZ01002591">
    <property type="protein sequence ID" value="GCC16890.1"/>
    <property type="molecule type" value="Genomic_DNA"/>
</dbReference>
<dbReference type="OMA" id="EEAANWY"/>
<gene>
    <name evidence="3" type="ORF">chiPu_0020425</name>
</gene>
<evidence type="ECO:0000256" key="2">
    <source>
        <dbReference type="SAM" id="SignalP"/>
    </source>
</evidence>
<keyword evidence="4" id="KW-1185">Reference proteome</keyword>
<dbReference type="OrthoDB" id="2423701at2759"/>
<proteinExistence type="predicted"/>
<dbReference type="SMART" id="SM00028">
    <property type="entry name" value="TPR"/>
    <property type="match status" value="4"/>
</dbReference>
<dbReference type="STRING" id="137246.A0A401RFH3"/>
<organism evidence="3 4">
    <name type="scientific">Chiloscyllium punctatum</name>
    <name type="common">Brownbanded bambooshark</name>
    <name type="synonym">Hemiscyllium punctatum</name>
    <dbReference type="NCBI Taxonomy" id="137246"/>
    <lineage>
        <taxon>Eukaryota</taxon>
        <taxon>Metazoa</taxon>
        <taxon>Chordata</taxon>
        <taxon>Craniata</taxon>
        <taxon>Vertebrata</taxon>
        <taxon>Chondrichthyes</taxon>
        <taxon>Elasmobranchii</taxon>
        <taxon>Galeomorphii</taxon>
        <taxon>Galeoidea</taxon>
        <taxon>Orectolobiformes</taxon>
        <taxon>Hemiscylliidae</taxon>
        <taxon>Chiloscyllium</taxon>
    </lineage>
</organism>
<dbReference type="PANTHER" id="PTHR10098">
    <property type="entry name" value="RAPSYN-RELATED"/>
    <property type="match status" value="1"/>
</dbReference>
<reference evidence="3 4" key="1">
    <citation type="journal article" date="2018" name="Nat. Ecol. Evol.">
        <title>Shark genomes provide insights into elasmobranch evolution and the origin of vertebrates.</title>
        <authorList>
            <person name="Hara Y"/>
            <person name="Yamaguchi K"/>
            <person name="Onimaru K"/>
            <person name="Kadota M"/>
            <person name="Koyanagi M"/>
            <person name="Keeley SD"/>
            <person name="Tatsumi K"/>
            <person name="Tanaka K"/>
            <person name="Motone F"/>
            <person name="Kageyama Y"/>
            <person name="Nozu R"/>
            <person name="Adachi N"/>
            <person name="Nishimura O"/>
            <person name="Nakagawa R"/>
            <person name="Tanegashima C"/>
            <person name="Kiyatake I"/>
            <person name="Matsumoto R"/>
            <person name="Murakumo K"/>
            <person name="Nishida K"/>
            <person name="Terakita A"/>
            <person name="Kuratani S"/>
            <person name="Sato K"/>
            <person name="Hyodo S Kuraku.S."/>
        </authorList>
    </citation>
    <scope>NUCLEOTIDE SEQUENCE [LARGE SCALE GENOMIC DNA]</scope>
</reference>
<feature type="compositionally biased region" description="Basic residues" evidence="1">
    <location>
        <begin position="419"/>
        <end position="432"/>
    </location>
</feature>
<name>A0A401RFH3_CHIPU</name>
<feature type="signal peptide" evidence="2">
    <location>
        <begin position="1"/>
        <end position="17"/>
    </location>
</feature>
<accession>A0A401RFH3</accession>
<keyword evidence="2" id="KW-0732">Signal</keyword>
<dbReference type="Proteomes" id="UP000287033">
    <property type="component" value="Unassembled WGS sequence"/>
</dbReference>
<feature type="region of interest" description="Disordered" evidence="1">
    <location>
        <begin position="419"/>
        <end position="444"/>
    </location>
</feature>
<dbReference type="InterPro" id="IPR011990">
    <property type="entry name" value="TPR-like_helical_dom_sf"/>
</dbReference>
<dbReference type="Gene3D" id="1.25.40.10">
    <property type="entry name" value="Tetratricopeptide repeat domain"/>
    <property type="match status" value="1"/>
</dbReference>
<dbReference type="SUPFAM" id="SSF48452">
    <property type="entry name" value="TPR-like"/>
    <property type="match status" value="1"/>
</dbReference>
<sequence>MMLTSLLLCICCREFWSSERQVTVYLNLTKAYWIIQQHHKALVFGKKYLEHLIGGPLTGYCQDVTSAYHQVAKLQEKLGLYNESVINYQQYCELSKMLGNSIAAAEAHGAMGVIHTVLGNYDLAVTHAHQSFNLSKSIGERQLRLAAMIRLGDIYRTTENLEEAANWYQQAWDHDNRGDDPKLKCQAALGLAEVYKDTAQYRHALYFYEQALEAAELAGEDELIYRCKFKIACSCQFSCLAKELMKGCNAFKEVIAYYCWLSRRLTVEGITLPKETNDILLESYDGIQTILEKLGDGIKIFQYAEAGRRHRFLTYTFMIEELPVWNNMIDDSSISVIPSIEELYSILDLLSGPVLYYSLVDTGLYLWVLKAREGLVRFHATSSVVSEVIHRQICQFLQLVKNKSLLYETEARNIPKKRLRQTTVGKRNKRQQVPHSSCKDSPTAERLLEGEEEIEHWKQMYLLLFGPVTELLEELQEGSDLLIVPDKHLIQIFSKSQALVVGSPHFSSPLSLWGRVWKPWGPLIGAQKEVIKVAEYLQTEAVMGEEATKKRVLSQLPHMTVVHIGKQSFQTLESKDH</sequence>
<dbReference type="InterPro" id="IPR019734">
    <property type="entry name" value="TPR_rpt"/>
</dbReference>
<dbReference type="PANTHER" id="PTHR10098:SF108">
    <property type="entry name" value="TETRATRICOPEPTIDE REPEAT PROTEIN 28"/>
    <property type="match status" value="1"/>
</dbReference>
<dbReference type="Pfam" id="PF13424">
    <property type="entry name" value="TPR_12"/>
    <property type="match status" value="1"/>
</dbReference>
<protein>
    <submittedName>
        <fullName evidence="3">Uncharacterized protein</fullName>
    </submittedName>
</protein>
<comment type="caution">
    <text evidence="3">The sequence shown here is derived from an EMBL/GenBank/DDBJ whole genome shotgun (WGS) entry which is preliminary data.</text>
</comment>
<dbReference type="AlphaFoldDB" id="A0A401RFH3"/>
<evidence type="ECO:0000256" key="1">
    <source>
        <dbReference type="SAM" id="MobiDB-lite"/>
    </source>
</evidence>
<evidence type="ECO:0000313" key="3">
    <source>
        <dbReference type="EMBL" id="GCC16890.1"/>
    </source>
</evidence>